<dbReference type="InterPro" id="IPR058163">
    <property type="entry name" value="LysR-type_TF_proteobact-type"/>
</dbReference>
<reference evidence="7" key="1">
    <citation type="journal article" date="2021" name="Syst. Appl. Microbiol.">
        <title>Roseomonas hellenica sp. nov., isolated from roots of wild-growing Alkanna tinctoria.</title>
        <authorList>
            <person name="Rat A."/>
            <person name="Naranjo H.D."/>
            <person name="Lebbe L."/>
            <person name="Cnockaert M."/>
            <person name="Krigas N."/>
            <person name="Grigoriadou K."/>
            <person name="Maloupa E."/>
            <person name="Willems A."/>
        </authorList>
    </citation>
    <scope>NUCLEOTIDE SEQUENCE [LARGE SCALE GENOMIC DNA]</scope>
    <source>
        <strain evidence="7">LMG 31523</strain>
    </source>
</reference>
<sequence>MDRLDELRLFLAVLDSGGLAAAGRRLGHSPPAVTRMLAGLEARLGVRLIERTTRQIAPTDAGRRLADQARRLLADYAEAIEGAALEAVTPRGRLRIAAPLVFGRLHVAPVVTAFLDAFPEVRVELLLSDAVADLLEEGIDIAVRIGAQPDSGFTLRRLGAIGRVVVASPAYLARHGTPARPEEVRGHAIIHFGRPGPAPEWIFAMPSGAPRAIPVMPRLTVNLAEAAVEAAIAGRGLLAALGYQVAAAVADGRLVRLLRDHEMPARPVALVFPSGRLMPRRLRAFIDFAAPRLERIAGEVHLLLGPKAGGSSAA</sequence>
<dbReference type="SUPFAM" id="SSF46785">
    <property type="entry name" value="Winged helix' DNA-binding domain"/>
    <property type="match status" value="1"/>
</dbReference>
<keyword evidence="2" id="KW-0805">Transcription regulation</keyword>
<dbReference type="PROSITE" id="PS50931">
    <property type="entry name" value="HTH_LYSR"/>
    <property type="match status" value="1"/>
</dbReference>
<keyword evidence="7" id="KW-1185">Reference proteome</keyword>
<dbReference type="Pfam" id="PF00126">
    <property type="entry name" value="HTH_1"/>
    <property type="match status" value="1"/>
</dbReference>
<dbReference type="SUPFAM" id="SSF53850">
    <property type="entry name" value="Periplasmic binding protein-like II"/>
    <property type="match status" value="1"/>
</dbReference>
<dbReference type="InterPro" id="IPR036388">
    <property type="entry name" value="WH-like_DNA-bd_sf"/>
</dbReference>
<dbReference type="PANTHER" id="PTHR30537">
    <property type="entry name" value="HTH-TYPE TRANSCRIPTIONAL REGULATOR"/>
    <property type="match status" value="1"/>
</dbReference>
<evidence type="ECO:0000313" key="7">
    <source>
        <dbReference type="Proteomes" id="UP001196870"/>
    </source>
</evidence>
<proteinExistence type="inferred from homology"/>
<dbReference type="InterPro" id="IPR036390">
    <property type="entry name" value="WH_DNA-bd_sf"/>
</dbReference>
<evidence type="ECO:0000256" key="2">
    <source>
        <dbReference type="ARBA" id="ARBA00023015"/>
    </source>
</evidence>
<dbReference type="Gene3D" id="1.10.10.10">
    <property type="entry name" value="Winged helix-like DNA-binding domain superfamily/Winged helix DNA-binding domain"/>
    <property type="match status" value="1"/>
</dbReference>
<dbReference type="InterPro" id="IPR005119">
    <property type="entry name" value="LysR_subst-bd"/>
</dbReference>
<gene>
    <name evidence="6" type="ORF">GXW71_01485</name>
</gene>
<evidence type="ECO:0000313" key="6">
    <source>
        <dbReference type="EMBL" id="MBR0663015.1"/>
    </source>
</evidence>
<keyword evidence="3" id="KW-0238">DNA-binding</keyword>
<evidence type="ECO:0000256" key="3">
    <source>
        <dbReference type="ARBA" id="ARBA00023125"/>
    </source>
</evidence>
<dbReference type="Proteomes" id="UP001196870">
    <property type="component" value="Unassembled WGS sequence"/>
</dbReference>
<comment type="similarity">
    <text evidence="1">Belongs to the LysR transcriptional regulatory family.</text>
</comment>
<dbReference type="EMBL" id="JAAGBB010000001">
    <property type="protein sequence ID" value="MBR0663015.1"/>
    <property type="molecule type" value="Genomic_DNA"/>
</dbReference>
<keyword evidence="4" id="KW-0804">Transcription</keyword>
<comment type="caution">
    <text evidence="6">The sequence shown here is derived from an EMBL/GenBank/DDBJ whole genome shotgun (WGS) entry which is preliminary data.</text>
</comment>
<dbReference type="Gene3D" id="3.40.190.290">
    <property type="match status" value="1"/>
</dbReference>
<dbReference type="RefSeq" id="WP_211850601.1">
    <property type="nucleotide sequence ID" value="NZ_JAAGBB010000001.1"/>
</dbReference>
<dbReference type="CDD" id="cd08471">
    <property type="entry name" value="PBP2_CrgA_like_2"/>
    <property type="match status" value="1"/>
</dbReference>
<accession>A0ABS5ESW3</accession>
<evidence type="ECO:0000256" key="1">
    <source>
        <dbReference type="ARBA" id="ARBA00009437"/>
    </source>
</evidence>
<dbReference type="Pfam" id="PF03466">
    <property type="entry name" value="LysR_substrate"/>
    <property type="match status" value="1"/>
</dbReference>
<evidence type="ECO:0000256" key="4">
    <source>
        <dbReference type="ARBA" id="ARBA00023163"/>
    </source>
</evidence>
<evidence type="ECO:0000259" key="5">
    <source>
        <dbReference type="PROSITE" id="PS50931"/>
    </source>
</evidence>
<organism evidence="6 7">
    <name type="scientific">Plastoroseomonas hellenica</name>
    <dbReference type="NCBI Taxonomy" id="2687306"/>
    <lineage>
        <taxon>Bacteria</taxon>
        <taxon>Pseudomonadati</taxon>
        <taxon>Pseudomonadota</taxon>
        <taxon>Alphaproteobacteria</taxon>
        <taxon>Acetobacterales</taxon>
        <taxon>Acetobacteraceae</taxon>
        <taxon>Plastoroseomonas</taxon>
    </lineage>
</organism>
<feature type="domain" description="HTH lysR-type" evidence="5">
    <location>
        <begin position="1"/>
        <end position="59"/>
    </location>
</feature>
<dbReference type="InterPro" id="IPR000847">
    <property type="entry name" value="LysR_HTH_N"/>
</dbReference>
<protein>
    <submittedName>
        <fullName evidence="6">LysR family transcriptional regulator</fullName>
    </submittedName>
</protein>
<name>A0ABS5ESW3_9PROT</name>
<dbReference type="PANTHER" id="PTHR30537:SF5">
    <property type="entry name" value="HTH-TYPE TRANSCRIPTIONAL ACTIVATOR TTDR-RELATED"/>
    <property type="match status" value="1"/>
</dbReference>